<dbReference type="EMBL" id="JACHOO010000001">
    <property type="protein sequence ID" value="MBB5751258.1"/>
    <property type="molecule type" value="Genomic_DNA"/>
</dbReference>
<reference evidence="1 2" key="1">
    <citation type="submission" date="2020-08" db="EMBL/GenBank/DDBJ databases">
        <title>Genomic Encyclopedia of Type Strains, Phase IV (KMG-IV): sequencing the most valuable type-strain genomes for metagenomic binning, comparative biology and taxonomic classification.</title>
        <authorList>
            <person name="Goeker M."/>
        </authorList>
    </citation>
    <scope>NUCLEOTIDE SEQUENCE [LARGE SCALE GENOMIC DNA]</scope>
    <source>
        <strain evidence="1 2">DSM 16268</strain>
    </source>
</reference>
<dbReference type="InterPro" id="IPR027417">
    <property type="entry name" value="P-loop_NTPase"/>
</dbReference>
<dbReference type="RefSeq" id="WP_183851826.1">
    <property type="nucleotide sequence ID" value="NZ_JACHOO010000001.1"/>
</dbReference>
<keyword evidence="1" id="KW-0808">Transferase</keyword>
<dbReference type="Proteomes" id="UP000523821">
    <property type="component" value="Unassembled WGS sequence"/>
</dbReference>
<dbReference type="SUPFAM" id="SSF52540">
    <property type="entry name" value="P-loop containing nucleoside triphosphate hydrolases"/>
    <property type="match status" value="1"/>
</dbReference>
<dbReference type="NCBIfam" id="NF005677">
    <property type="entry name" value="PRK07471.1"/>
    <property type="match status" value="1"/>
</dbReference>
<name>A0A7W9FKP8_9HYPH</name>
<dbReference type="PANTHER" id="PTHR11669">
    <property type="entry name" value="REPLICATION FACTOR C / DNA POLYMERASE III GAMMA-TAU SUBUNIT"/>
    <property type="match status" value="1"/>
</dbReference>
<accession>A0A7W9FKP8</accession>
<dbReference type="GO" id="GO:0003887">
    <property type="term" value="F:DNA-directed DNA polymerase activity"/>
    <property type="evidence" value="ECO:0007669"/>
    <property type="project" value="UniProtKB-EC"/>
</dbReference>
<protein>
    <submittedName>
        <fullName evidence="1">DNA polymerase-3 subunit delta</fullName>
        <ecNumber evidence="1">2.7.7.7</ecNumber>
    </submittedName>
</protein>
<dbReference type="InterPro" id="IPR050238">
    <property type="entry name" value="DNA_Rep/Repair_Clamp_Loader"/>
</dbReference>
<comment type="caution">
    <text evidence="1">The sequence shown here is derived from an EMBL/GenBank/DDBJ whole genome shotgun (WGS) entry which is preliminary data.</text>
</comment>
<keyword evidence="2" id="KW-1185">Reference proteome</keyword>
<gene>
    <name evidence="1" type="ORF">GGQ63_000301</name>
</gene>
<dbReference type="Gene3D" id="3.40.50.300">
    <property type="entry name" value="P-loop containing nucleotide triphosphate hydrolases"/>
    <property type="match status" value="1"/>
</dbReference>
<dbReference type="EC" id="2.7.7.7" evidence="1"/>
<evidence type="ECO:0000313" key="1">
    <source>
        <dbReference type="EMBL" id="MBB5751258.1"/>
    </source>
</evidence>
<organism evidence="1 2">
    <name type="scientific">Prosthecomicrobium pneumaticum</name>
    <dbReference type="NCBI Taxonomy" id="81895"/>
    <lineage>
        <taxon>Bacteria</taxon>
        <taxon>Pseudomonadati</taxon>
        <taxon>Pseudomonadota</taxon>
        <taxon>Alphaproteobacteria</taxon>
        <taxon>Hyphomicrobiales</taxon>
        <taxon>Kaistiaceae</taxon>
        <taxon>Prosthecomicrobium</taxon>
    </lineage>
</organism>
<evidence type="ECO:0000313" key="2">
    <source>
        <dbReference type="Proteomes" id="UP000523821"/>
    </source>
</evidence>
<keyword evidence="1" id="KW-0548">Nucleotidyltransferase</keyword>
<proteinExistence type="predicted"/>
<sequence>MADPADIPHLDEIEGWPLPEAQTEWRGDAGAETALIEAYASGRMHHAWLIGGTRGSGKATLAYRFARFALAHPTPEAAAASDRRPIDAGHPVARKIAARSHPNVLTLARPWDDRAKRFKTDLSVDEVRRTVGFFGSTAGEAGWRIAIVDAADDMNANSANALLKVLEEPPPRSLFLVLSHQPGRLLPTIRSRCRRLELPPLAPDVIAAALAAHEPEVDAADRALAAHAAEGSLRRAISMLRGEGVAVRRDFGAIAARLPDLDIPAAHRLGDLVAQRGATDALEAFVDTVRDWLARRVRGDGEPDGMPVSAAVAATPLASFAEVWEKFGDAAARTEALNLDKKQFVLSTLMDLARATRM</sequence>
<dbReference type="PANTHER" id="PTHR11669:SF8">
    <property type="entry name" value="DNA POLYMERASE III SUBUNIT DELTA"/>
    <property type="match status" value="1"/>
</dbReference>
<dbReference type="Pfam" id="PF13177">
    <property type="entry name" value="DNA_pol3_delta2"/>
    <property type="match status" value="1"/>
</dbReference>
<dbReference type="GO" id="GO:0006261">
    <property type="term" value="P:DNA-templated DNA replication"/>
    <property type="evidence" value="ECO:0007669"/>
    <property type="project" value="TreeGrafter"/>
</dbReference>
<dbReference type="AlphaFoldDB" id="A0A7W9FKP8"/>
<dbReference type="GO" id="GO:0009360">
    <property type="term" value="C:DNA polymerase III complex"/>
    <property type="evidence" value="ECO:0007669"/>
    <property type="project" value="TreeGrafter"/>
</dbReference>